<proteinExistence type="predicted"/>
<dbReference type="SUPFAM" id="SSF53671">
    <property type="entry name" value="Aspartate/ornithine carbamoyltransferase"/>
    <property type="match status" value="1"/>
</dbReference>
<dbReference type="PANTHER" id="PTHR45753:SF6">
    <property type="entry name" value="ASPARTATE CARBAMOYLTRANSFERASE"/>
    <property type="match status" value="1"/>
</dbReference>
<evidence type="ECO:0000256" key="1">
    <source>
        <dbReference type="ARBA" id="ARBA00022679"/>
    </source>
</evidence>
<accession>A0A4Y9J3W3</accession>
<dbReference type="AlphaFoldDB" id="A0A4Y9J3W3"/>
<dbReference type="GO" id="GO:0016743">
    <property type="term" value="F:carboxyl- or carbamoyltransferase activity"/>
    <property type="evidence" value="ECO:0007669"/>
    <property type="project" value="InterPro"/>
</dbReference>
<feature type="non-terminal residue" evidence="3">
    <location>
        <position position="1"/>
    </location>
</feature>
<gene>
    <name evidence="3" type="ORF">E4T82_12330</name>
</gene>
<dbReference type="PRINTS" id="PR00101">
    <property type="entry name" value="ATCASE"/>
</dbReference>
<feature type="domain" description="Aspartate/ornithine carbamoyltransferase carbamoyl-P binding" evidence="2">
    <location>
        <begin position="9"/>
        <end position="129"/>
    </location>
</feature>
<name>A0A4Y9J3W3_9STRE</name>
<dbReference type="GO" id="GO:0006520">
    <property type="term" value="P:amino acid metabolic process"/>
    <property type="evidence" value="ECO:0007669"/>
    <property type="project" value="InterPro"/>
</dbReference>
<reference evidence="3 4" key="1">
    <citation type="submission" date="2019-03" db="EMBL/GenBank/DDBJ databases">
        <title>Diversity of the mouse oral microbiome.</title>
        <authorList>
            <person name="Joseph S."/>
            <person name="Aduse-Opoku J."/>
            <person name="Curtis M."/>
            <person name="Wade W."/>
            <person name="Hashim A."/>
        </authorList>
    </citation>
    <scope>NUCLEOTIDE SEQUENCE [LARGE SCALE GENOMIC DNA]</scope>
    <source>
        <strain evidence="3 4">WM131</strain>
    </source>
</reference>
<dbReference type="EMBL" id="SPPD01000116">
    <property type="protein sequence ID" value="TFU95713.1"/>
    <property type="molecule type" value="Genomic_DNA"/>
</dbReference>
<evidence type="ECO:0000313" key="3">
    <source>
        <dbReference type="EMBL" id="TFU95713.1"/>
    </source>
</evidence>
<dbReference type="Gene3D" id="3.40.50.1370">
    <property type="entry name" value="Aspartate/ornithine carbamoyltransferase"/>
    <property type="match status" value="1"/>
</dbReference>
<dbReference type="PROSITE" id="PS00097">
    <property type="entry name" value="CARBAMOYLTRANSFERASE"/>
    <property type="match status" value="1"/>
</dbReference>
<evidence type="ECO:0000313" key="4">
    <source>
        <dbReference type="Proteomes" id="UP000297253"/>
    </source>
</evidence>
<feature type="non-terminal residue" evidence="3">
    <location>
        <position position="129"/>
    </location>
</feature>
<dbReference type="InterPro" id="IPR006130">
    <property type="entry name" value="Asp/Orn_carbamoylTrfase"/>
</dbReference>
<dbReference type="Proteomes" id="UP000297253">
    <property type="component" value="Unassembled WGS sequence"/>
</dbReference>
<dbReference type="InterPro" id="IPR006132">
    <property type="entry name" value="Asp/Orn_carbamoyltranf_P-bd"/>
</dbReference>
<dbReference type="InterPro" id="IPR036901">
    <property type="entry name" value="Asp/Orn_carbamoylTrfase_sf"/>
</dbReference>
<keyword evidence="1 3" id="KW-0808">Transferase</keyword>
<dbReference type="Pfam" id="PF02729">
    <property type="entry name" value="OTCace_N"/>
    <property type="match status" value="1"/>
</dbReference>
<sequence length="129" mass="13649">SAPRAGIQNLVSIADWSRSDIEGLLAVADDIRCHPGEFAYSLAGTLVCTAFFEPSTRTRLSFEAAAHRLGAKVLCMGDTQSTRMGLGESVADTLRMAGYYADLVVARHASDGTFERLSGVLDVPLVSAG</sequence>
<comment type="caution">
    <text evidence="3">The sequence shown here is derived from an EMBL/GenBank/DDBJ whole genome shotgun (WGS) entry which is preliminary data.</text>
</comment>
<protein>
    <submittedName>
        <fullName evidence="3">Aspartate carbamoyltransferase</fullName>
    </submittedName>
</protein>
<organism evidence="3 4">
    <name type="scientific">Streptococcus cuniculi</name>
    <dbReference type="NCBI Taxonomy" id="1432788"/>
    <lineage>
        <taxon>Bacteria</taxon>
        <taxon>Bacillati</taxon>
        <taxon>Bacillota</taxon>
        <taxon>Bacilli</taxon>
        <taxon>Lactobacillales</taxon>
        <taxon>Streptococcaceae</taxon>
        <taxon>Streptococcus</taxon>
    </lineage>
</organism>
<evidence type="ECO:0000259" key="2">
    <source>
        <dbReference type="Pfam" id="PF02729"/>
    </source>
</evidence>
<dbReference type="GO" id="GO:0016597">
    <property type="term" value="F:amino acid binding"/>
    <property type="evidence" value="ECO:0007669"/>
    <property type="project" value="InterPro"/>
</dbReference>
<dbReference type="GO" id="GO:0005829">
    <property type="term" value="C:cytosol"/>
    <property type="evidence" value="ECO:0007669"/>
    <property type="project" value="TreeGrafter"/>
</dbReference>
<dbReference type="PANTHER" id="PTHR45753">
    <property type="entry name" value="ORNITHINE CARBAMOYLTRANSFERASE, MITOCHONDRIAL"/>
    <property type="match status" value="1"/>
</dbReference>